<sequence length="310" mass="32335">MLCAPALRAETTVLRLATTGAPNSATGRGAAALTEAVGRLGTPLRVESYFYGSAGGEAELTEALTLGSIDLAILNVSALSGIAPMMSLFDAMFLFRDARHGRAVMDGPLGREAIGWLEPKGVVGLAWGENGMRHMTSTQPIRSPADLRDLTIRIPASDVLSGGFTVLGGKPVVLPFPELYTALASGQVAAQENPITVAEGSRFFEVQKTLSLTGHAYSSCLFALSGRTAARLSPATRTALTEGARQAAQVTRDVSEAAERDGIERLRKAGMTVAADVDRGAFTAALTGFTASLAPRFGQGRLDTIRNAAA</sequence>
<protein>
    <submittedName>
        <fullName evidence="2">TRAP transporter substrate-binding protein</fullName>
    </submittedName>
</protein>
<name>A0ABV6JUI7_9PROT</name>
<evidence type="ECO:0000313" key="3">
    <source>
        <dbReference type="Proteomes" id="UP001589865"/>
    </source>
</evidence>
<dbReference type="PANTHER" id="PTHR33376:SF2">
    <property type="entry name" value="DICARBOXYLATE-BINDING PERIPLASMIC PROTEIN"/>
    <property type="match status" value="1"/>
</dbReference>
<evidence type="ECO:0000313" key="2">
    <source>
        <dbReference type="EMBL" id="MFC0409130.1"/>
    </source>
</evidence>
<dbReference type="InterPro" id="IPR018389">
    <property type="entry name" value="DctP_fam"/>
</dbReference>
<evidence type="ECO:0000256" key="1">
    <source>
        <dbReference type="ARBA" id="ARBA00022729"/>
    </source>
</evidence>
<dbReference type="PANTHER" id="PTHR33376">
    <property type="match status" value="1"/>
</dbReference>
<keyword evidence="1" id="KW-0732">Signal</keyword>
<dbReference type="Gene3D" id="3.40.190.170">
    <property type="entry name" value="Bacterial extracellular solute-binding protein, family 7"/>
    <property type="match status" value="1"/>
</dbReference>
<dbReference type="InterPro" id="IPR038404">
    <property type="entry name" value="TRAP_DctP_sf"/>
</dbReference>
<keyword evidence="3" id="KW-1185">Reference proteome</keyword>
<dbReference type="CDD" id="cd13603">
    <property type="entry name" value="PBP2_TRAP_Siap_TeaA_like"/>
    <property type="match status" value="1"/>
</dbReference>
<dbReference type="NCBIfam" id="NF037995">
    <property type="entry name" value="TRAP_S1"/>
    <property type="match status" value="1"/>
</dbReference>
<organism evidence="2 3">
    <name type="scientific">Roseomonas elaeocarpi</name>
    <dbReference type="NCBI Taxonomy" id="907779"/>
    <lineage>
        <taxon>Bacteria</taxon>
        <taxon>Pseudomonadati</taxon>
        <taxon>Pseudomonadota</taxon>
        <taxon>Alphaproteobacteria</taxon>
        <taxon>Acetobacterales</taxon>
        <taxon>Roseomonadaceae</taxon>
        <taxon>Roseomonas</taxon>
    </lineage>
</organism>
<gene>
    <name evidence="2" type="ORF">ACFFGY_12785</name>
</gene>
<dbReference type="EMBL" id="JBHLUN010000008">
    <property type="protein sequence ID" value="MFC0409130.1"/>
    <property type="molecule type" value="Genomic_DNA"/>
</dbReference>
<reference evidence="2 3" key="1">
    <citation type="submission" date="2024-09" db="EMBL/GenBank/DDBJ databases">
        <authorList>
            <person name="Sun Q."/>
            <person name="Mori K."/>
        </authorList>
    </citation>
    <scope>NUCLEOTIDE SEQUENCE [LARGE SCALE GENOMIC DNA]</scope>
    <source>
        <strain evidence="2 3">TBRC 5777</strain>
    </source>
</reference>
<accession>A0ABV6JUI7</accession>
<dbReference type="Proteomes" id="UP001589865">
    <property type="component" value="Unassembled WGS sequence"/>
</dbReference>
<comment type="caution">
    <text evidence="2">The sequence shown here is derived from an EMBL/GenBank/DDBJ whole genome shotgun (WGS) entry which is preliminary data.</text>
</comment>
<dbReference type="Pfam" id="PF03480">
    <property type="entry name" value="DctP"/>
    <property type="match status" value="1"/>
</dbReference>
<dbReference type="RefSeq" id="WP_377044877.1">
    <property type="nucleotide sequence ID" value="NZ_JBHLUN010000008.1"/>
</dbReference>
<proteinExistence type="predicted"/>